<feature type="transmembrane region" description="Helical" evidence="1">
    <location>
        <begin position="45"/>
        <end position="64"/>
    </location>
</feature>
<keyword evidence="1" id="KW-1133">Transmembrane helix</keyword>
<gene>
    <name evidence="2" type="ORF">BDD14_5369</name>
</gene>
<dbReference type="Proteomes" id="UP000292958">
    <property type="component" value="Unassembled WGS sequence"/>
</dbReference>
<accession>A0A4Q7Z297</accession>
<protein>
    <submittedName>
        <fullName evidence="2">Uncharacterized protein</fullName>
    </submittedName>
</protein>
<keyword evidence="1" id="KW-0812">Transmembrane</keyword>
<dbReference type="EMBL" id="SHKW01000001">
    <property type="protein sequence ID" value="RZU43675.1"/>
    <property type="molecule type" value="Genomic_DNA"/>
</dbReference>
<name>A0A4Q7Z297_9BACT</name>
<organism evidence="2 3">
    <name type="scientific">Edaphobacter modestus</name>
    <dbReference type="NCBI Taxonomy" id="388466"/>
    <lineage>
        <taxon>Bacteria</taxon>
        <taxon>Pseudomonadati</taxon>
        <taxon>Acidobacteriota</taxon>
        <taxon>Terriglobia</taxon>
        <taxon>Terriglobales</taxon>
        <taxon>Acidobacteriaceae</taxon>
        <taxon>Edaphobacter</taxon>
    </lineage>
</organism>
<reference evidence="2 3" key="1">
    <citation type="submission" date="2019-02" db="EMBL/GenBank/DDBJ databases">
        <title>Genomic Encyclopedia of Archaeal and Bacterial Type Strains, Phase II (KMG-II): from individual species to whole genera.</title>
        <authorList>
            <person name="Goeker M."/>
        </authorList>
    </citation>
    <scope>NUCLEOTIDE SEQUENCE [LARGE SCALE GENOMIC DNA]</scope>
    <source>
        <strain evidence="2 3">DSM 18101</strain>
    </source>
</reference>
<feature type="transmembrane region" description="Helical" evidence="1">
    <location>
        <begin position="126"/>
        <end position="143"/>
    </location>
</feature>
<keyword evidence="1" id="KW-0472">Membrane</keyword>
<dbReference type="RefSeq" id="WP_130422410.1">
    <property type="nucleotide sequence ID" value="NZ_SHKW01000001.1"/>
</dbReference>
<keyword evidence="3" id="KW-1185">Reference proteome</keyword>
<evidence type="ECO:0000313" key="2">
    <source>
        <dbReference type="EMBL" id="RZU43675.1"/>
    </source>
</evidence>
<feature type="transmembrane region" description="Helical" evidence="1">
    <location>
        <begin position="73"/>
        <end position="92"/>
    </location>
</feature>
<evidence type="ECO:0000313" key="3">
    <source>
        <dbReference type="Proteomes" id="UP000292958"/>
    </source>
</evidence>
<dbReference type="AlphaFoldDB" id="A0A4Q7Z297"/>
<sequence length="145" mass="15647">MNHALVARILLSILCALQGLATLAIDLNRTHATNPTWTGHARFHVVWQTITVTLPAGVEFILIWSHGLPRADGFYIACLLTSLSPLAFLFALTTRRIYGGTLSDPNGIPPVQLACCGRALSIDMNLTAIIIALACIAVIIVIYRA</sequence>
<comment type="caution">
    <text evidence="2">The sequence shown here is derived from an EMBL/GenBank/DDBJ whole genome shotgun (WGS) entry which is preliminary data.</text>
</comment>
<dbReference type="OrthoDB" id="122427at2"/>
<proteinExistence type="predicted"/>
<evidence type="ECO:0000256" key="1">
    <source>
        <dbReference type="SAM" id="Phobius"/>
    </source>
</evidence>